<keyword evidence="2" id="KW-1185">Reference proteome</keyword>
<protein>
    <submittedName>
        <fullName evidence="1">Uncharacterized protein</fullName>
    </submittedName>
</protein>
<dbReference type="AlphaFoldDB" id="A0A1I2C561"/>
<dbReference type="EMBL" id="FONY01000004">
    <property type="protein sequence ID" value="SFE63511.1"/>
    <property type="molecule type" value="Genomic_DNA"/>
</dbReference>
<evidence type="ECO:0000313" key="1">
    <source>
        <dbReference type="EMBL" id="SFE63511.1"/>
    </source>
</evidence>
<organism evidence="1 2">
    <name type="scientific">Thermoflexibacter ruber</name>
    <dbReference type="NCBI Taxonomy" id="1003"/>
    <lineage>
        <taxon>Bacteria</taxon>
        <taxon>Pseudomonadati</taxon>
        <taxon>Bacteroidota</taxon>
        <taxon>Cytophagia</taxon>
        <taxon>Cytophagales</taxon>
        <taxon>Thermoflexibacteraceae</taxon>
        <taxon>Thermoflexibacter</taxon>
    </lineage>
</organism>
<evidence type="ECO:0000313" key="2">
    <source>
        <dbReference type="Proteomes" id="UP000199513"/>
    </source>
</evidence>
<reference evidence="1 2" key="1">
    <citation type="submission" date="2016-10" db="EMBL/GenBank/DDBJ databases">
        <authorList>
            <person name="de Groot N.N."/>
        </authorList>
    </citation>
    <scope>NUCLEOTIDE SEQUENCE [LARGE SCALE GENOMIC DNA]</scope>
    <source>
        <strain>GEY</strain>
        <strain evidence="2">DSM 9560</strain>
    </source>
</reference>
<proteinExistence type="predicted"/>
<dbReference type="Proteomes" id="UP000199513">
    <property type="component" value="Unassembled WGS sequence"/>
</dbReference>
<gene>
    <name evidence="1" type="ORF">SAMN04488541_100491</name>
</gene>
<name>A0A1I2C561_9BACT</name>
<sequence>MATLFPFLLLTLLGSIIAVVVVKLMQNMNVVD</sequence>
<accession>A0A1I2C561</accession>